<feature type="compositionally biased region" description="Polar residues" evidence="1">
    <location>
        <begin position="29"/>
        <end position="38"/>
    </location>
</feature>
<evidence type="ECO:0000256" key="1">
    <source>
        <dbReference type="SAM" id="MobiDB-lite"/>
    </source>
</evidence>
<accession>A0A8H3BAY0</accession>
<feature type="region of interest" description="Disordered" evidence="1">
    <location>
        <begin position="1"/>
        <end position="60"/>
    </location>
</feature>
<dbReference type="AlphaFoldDB" id="A0A8H3BAY0"/>
<evidence type="ECO:0000313" key="3">
    <source>
        <dbReference type="Proteomes" id="UP000663850"/>
    </source>
</evidence>
<comment type="caution">
    <text evidence="2">The sequence shown here is derived from an EMBL/GenBank/DDBJ whole genome shotgun (WGS) entry which is preliminary data.</text>
</comment>
<evidence type="ECO:0000313" key="2">
    <source>
        <dbReference type="EMBL" id="CAE6451427.1"/>
    </source>
</evidence>
<gene>
    <name evidence="2" type="ORF">RDB_LOCUS41869</name>
</gene>
<feature type="compositionally biased region" description="Low complexity" evidence="1">
    <location>
        <begin position="1"/>
        <end position="16"/>
    </location>
</feature>
<name>A0A8H3BAY0_9AGAM</name>
<dbReference type="Proteomes" id="UP000663850">
    <property type="component" value="Unassembled WGS sequence"/>
</dbReference>
<organism evidence="2 3">
    <name type="scientific">Rhizoctonia solani</name>
    <dbReference type="NCBI Taxonomy" id="456999"/>
    <lineage>
        <taxon>Eukaryota</taxon>
        <taxon>Fungi</taxon>
        <taxon>Dikarya</taxon>
        <taxon>Basidiomycota</taxon>
        <taxon>Agaricomycotina</taxon>
        <taxon>Agaricomycetes</taxon>
        <taxon>Cantharellales</taxon>
        <taxon>Ceratobasidiaceae</taxon>
        <taxon>Rhizoctonia</taxon>
    </lineage>
</organism>
<sequence>MSSNSHESQSNASSVSLGLWQDTEMETAEVSNTASGDRNSPERGDIDDSASSSSVESDFEERQAMWQRLDIERDRYRTACAALEARIQGLSAIAHRDLEEALDAFPSLAPLHEANYEARLAHIRLTCTQEAGMAVSQHEHYVRVTMILAQVTVPPFPESGVYEEG</sequence>
<dbReference type="EMBL" id="CAJMWZ010002219">
    <property type="protein sequence ID" value="CAE6451427.1"/>
    <property type="molecule type" value="Genomic_DNA"/>
</dbReference>
<reference evidence="2" key="1">
    <citation type="submission" date="2021-01" db="EMBL/GenBank/DDBJ databases">
        <authorList>
            <person name="Kaushik A."/>
        </authorList>
    </citation>
    <scope>NUCLEOTIDE SEQUENCE</scope>
    <source>
        <strain evidence="2">Type strain: AG8-Rh-89/</strain>
    </source>
</reference>
<proteinExistence type="predicted"/>
<protein>
    <submittedName>
        <fullName evidence="2">Uncharacterized protein</fullName>
    </submittedName>
</protein>